<dbReference type="GO" id="GO:0000981">
    <property type="term" value="F:DNA-binding transcription factor activity, RNA polymerase II-specific"/>
    <property type="evidence" value="ECO:0007669"/>
    <property type="project" value="InterPro"/>
</dbReference>
<dbReference type="Gene3D" id="3.40.1810.10">
    <property type="entry name" value="Transcription factor, MADS-box"/>
    <property type="match status" value="1"/>
</dbReference>
<dbReference type="PANTHER" id="PTHR48019">
    <property type="entry name" value="SERUM RESPONSE FACTOR HOMOLOG"/>
    <property type="match status" value="1"/>
</dbReference>
<dbReference type="Pfam" id="PF00319">
    <property type="entry name" value="SRF-TF"/>
    <property type="match status" value="1"/>
</dbReference>
<sequence length="289" mass="31148">MTRKKVKLAYIANDSARKATFKKRKKGLMKKVSELSTLCDIQACAIIYSPYDSHPETWPPTAAGVHAVLSRFRKVPQMEQSKKMMDQEKFLGERIKKAAEQLRKQERENRDKEVAQAVSQCLEGKMALHSLTLTDLDVISRYIDGQLKDVDRHIADLGRGPGNGAQMGRGESGGGLNGPDSIQAVGPEVVGNSGPKEEYAESIESMQRQQWFMEMMNPAPPPGPIPVTAAERQMGFVGEGLMMMAPSAAVGGGGGVHFGESSSGGGGGNGGYNNSNGNSFWGGNPFLMD</sequence>
<keyword evidence="2" id="KW-0805">Transcription regulation</keyword>
<dbReference type="InterPro" id="IPR002100">
    <property type="entry name" value="TF_MADSbox"/>
</dbReference>
<keyword evidence="4" id="KW-0804">Transcription</keyword>
<feature type="domain" description="MADS-box" evidence="7">
    <location>
        <begin position="1"/>
        <end position="49"/>
    </location>
</feature>
<dbReference type="SMART" id="SM00432">
    <property type="entry name" value="MADS"/>
    <property type="match status" value="1"/>
</dbReference>
<dbReference type="PROSITE" id="PS50066">
    <property type="entry name" value="MADS_BOX_2"/>
    <property type="match status" value="1"/>
</dbReference>
<accession>A0AAV2F092</accession>
<evidence type="ECO:0000256" key="4">
    <source>
        <dbReference type="ARBA" id="ARBA00023163"/>
    </source>
</evidence>
<evidence type="ECO:0000256" key="2">
    <source>
        <dbReference type="ARBA" id="ARBA00023015"/>
    </source>
</evidence>
<keyword evidence="3" id="KW-0238">DNA-binding</keyword>
<dbReference type="SUPFAM" id="SSF55455">
    <property type="entry name" value="SRF-like"/>
    <property type="match status" value="1"/>
</dbReference>
<feature type="coiled-coil region" evidence="6">
    <location>
        <begin position="88"/>
        <end position="116"/>
    </location>
</feature>
<protein>
    <recommendedName>
        <fullName evidence="7">MADS-box domain-containing protein</fullName>
    </recommendedName>
</protein>
<evidence type="ECO:0000313" key="9">
    <source>
        <dbReference type="Proteomes" id="UP001497516"/>
    </source>
</evidence>
<evidence type="ECO:0000256" key="6">
    <source>
        <dbReference type="SAM" id="Coils"/>
    </source>
</evidence>
<dbReference type="FunFam" id="3.40.1810.10:FF:000018">
    <property type="entry name" value="agamous-like MADS-box protein AGL80"/>
    <property type="match status" value="1"/>
</dbReference>
<keyword evidence="5" id="KW-0539">Nucleus</keyword>
<evidence type="ECO:0000256" key="5">
    <source>
        <dbReference type="ARBA" id="ARBA00023242"/>
    </source>
</evidence>
<dbReference type="GO" id="GO:0005634">
    <property type="term" value="C:nucleus"/>
    <property type="evidence" value="ECO:0007669"/>
    <property type="project" value="UniProtKB-SubCell"/>
</dbReference>
<proteinExistence type="predicted"/>
<dbReference type="InterPro" id="IPR033897">
    <property type="entry name" value="SRF-like_MADS-box"/>
</dbReference>
<dbReference type="PRINTS" id="PR00404">
    <property type="entry name" value="MADSDOMAIN"/>
</dbReference>
<evidence type="ECO:0000256" key="3">
    <source>
        <dbReference type="ARBA" id="ARBA00023125"/>
    </source>
</evidence>
<organism evidence="8 9">
    <name type="scientific">Linum trigynum</name>
    <dbReference type="NCBI Taxonomy" id="586398"/>
    <lineage>
        <taxon>Eukaryota</taxon>
        <taxon>Viridiplantae</taxon>
        <taxon>Streptophyta</taxon>
        <taxon>Embryophyta</taxon>
        <taxon>Tracheophyta</taxon>
        <taxon>Spermatophyta</taxon>
        <taxon>Magnoliopsida</taxon>
        <taxon>eudicotyledons</taxon>
        <taxon>Gunneridae</taxon>
        <taxon>Pentapetalae</taxon>
        <taxon>rosids</taxon>
        <taxon>fabids</taxon>
        <taxon>Malpighiales</taxon>
        <taxon>Linaceae</taxon>
        <taxon>Linum</taxon>
    </lineage>
</organism>
<keyword evidence="6" id="KW-0175">Coiled coil</keyword>
<dbReference type="InterPro" id="IPR050142">
    <property type="entry name" value="MADS-box/MEF2_TF"/>
</dbReference>
<reference evidence="8 9" key="1">
    <citation type="submission" date="2024-04" db="EMBL/GenBank/DDBJ databases">
        <authorList>
            <person name="Fracassetti M."/>
        </authorList>
    </citation>
    <scope>NUCLEOTIDE SEQUENCE [LARGE SCALE GENOMIC DNA]</scope>
</reference>
<comment type="subcellular location">
    <subcellularLocation>
        <location evidence="1">Nucleus</location>
    </subcellularLocation>
</comment>
<dbReference type="AlphaFoldDB" id="A0AAV2F092"/>
<dbReference type="CDD" id="cd00266">
    <property type="entry name" value="MADS_SRF_like"/>
    <property type="match status" value="1"/>
</dbReference>
<dbReference type="EMBL" id="OZ034819">
    <property type="protein sequence ID" value="CAL1391589.1"/>
    <property type="molecule type" value="Genomic_DNA"/>
</dbReference>
<dbReference type="GO" id="GO:0000987">
    <property type="term" value="F:cis-regulatory region sequence-specific DNA binding"/>
    <property type="evidence" value="ECO:0007669"/>
    <property type="project" value="InterPro"/>
</dbReference>
<gene>
    <name evidence="8" type="ORF">LTRI10_LOCUS32302</name>
</gene>
<dbReference type="GO" id="GO:0045944">
    <property type="term" value="P:positive regulation of transcription by RNA polymerase II"/>
    <property type="evidence" value="ECO:0007669"/>
    <property type="project" value="InterPro"/>
</dbReference>
<dbReference type="GO" id="GO:0046983">
    <property type="term" value="F:protein dimerization activity"/>
    <property type="evidence" value="ECO:0007669"/>
    <property type="project" value="InterPro"/>
</dbReference>
<evidence type="ECO:0000259" key="7">
    <source>
        <dbReference type="PROSITE" id="PS50066"/>
    </source>
</evidence>
<dbReference type="Proteomes" id="UP001497516">
    <property type="component" value="Chromosome 6"/>
</dbReference>
<evidence type="ECO:0000313" key="8">
    <source>
        <dbReference type="EMBL" id="CAL1391589.1"/>
    </source>
</evidence>
<evidence type="ECO:0000256" key="1">
    <source>
        <dbReference type="ARBA" id="ARBA00004123"/>
    </source>
</evidence>
<keyword evidence="9" id="KW-1185">Reference proteome</keyword>
<dbReference type="InterPro" id="IPR036879">
    <property type="entry name" value="TF_MADSbox_sf"/>
</dbReference>
<name>A0AAV2F092_9ROSI</name>